<evidence type="ECO:0000256" key="10">
    <source>
        <dbReference type="RuleBase" id="RU366037"/>
    </source>
</evidence>
<evidence type="ECO:0000259" key="11">
    <source>
        <dbReference type="Pfam" id="PF08389"/>
    </source>
</evidence>
<evidence type="ECO:0000256" key="5">
    <source>
        <dbReference type="ARBA" id="ARBA00022555"/>
    </source>
</evidence>
<accession>A0A443SIW9</accession>
<dbReference type="InterPro" id="IPR040017">
    <property type="entry name" value="XPOT"/>
</dbReference>
<evidence type="ECO:0000256" key="8">
    <source>
        <dbReference type="ARBA" id="ARBA00029784"/>
    </source>
</evidence>
<protein>
    <recommendedName>
        <fullName evidence="2 10">Exportin-T</fullName>
    </recommendedName>
    <alternativeName>
        <fullName evidence="8 10">Exportin(tRNA)</fullName>
    </alternativeName>
    <alternativeName>
        <fullName evidence="9 10">tRNA exportin</fullName>
    </alternativeName>
</protein>
<dbReference type="SUPFAM" id="SSF48371">
    <property type="entry name" value="ARM repeat"/>
    <property type="match status" value="1"/>
</dbReference>
<dbReference type="Gene3D" id="1.25.10.10">
    <property type="entry name" value="Leucine-rich Repeat Variant"/>
    <property type="match status" value="1"/>
</dbReference>
<evidence type="ECO:0000259" key="12">
    <source>
        <dbReference type="Pfam" id="PF19282"/>
    </source>
</evidence>
<evidence type="ECO:0000256" key="9">
    <source>
        <dbReference type="ARBA" id="ARBA00032199"/>
    </source>
</evidence>
<dbReference type="Pfam" id="PF19282">
    <property type="entry name" value="Exportin-T"/>
    <property type="match status" value="1"/>
</dbReference>
<gene>
    <name evidence="13" type="ORF">B4U80_07528</name>
</gene>
<dbReference type="VEuPathDB" id="VectorBase:LDEU004609"/>
<dbReference type="STRING" id="299467.A0A443SIW9"/>
<evidence type="ECO:0000313" key="13">
    <source>
        <dbReference type="EMBL" id="RWS27432.1"/>
    </source>
</evidence>
<sequence length="1042" mass="121378">MNLSLVSNYLTSSDPSLQKETEIFVTQAFNYFETLRSDVNGWKICVETLLNCGQQLSESAVFFCLHVIENYLKTNYELDDESNRNVFRQFVFSWFSVNEVNSIYILNKFAYIVNTLFLFDFPSQRWNTFFQDFLAVCQNQRNCDLFLRILLQINADVADREIPRTPKKTYEHSENERNNLIKDKMRETCLLDVAHFWFNVIVSSKYNETTYRDSSPPLVCLCLNVIGAYVAWIDISLVTNESVMSDLFKLFEKIEYRCAVCECFTNILHKGMDPQSKAQLIEQFMAVDSVKAKFISVSNNSDCEDEEEREFTVKLSRLFNTAGLELVECYKKVKPKQSIEESPNSLLSFIHNAIECKFNILCQLLSHKNHIASFQVHSFAREFIQWLKNTKPDKVCVEDAKTQEFVVIISKSKFPLDYDFNVEEESEFEECRKSSKILFENLMCLNSMTCFNFLCYNVIEEIFRDWRSGKYTFADIEVALYFLYLLGENMNVIPDQKRCENLLQVMITSSISSYPHQCVHLMYFDIILRYEKFISHSLNFLVPQILISFLDERGFKNSSLKVRSRVSQVFNKFVKSHIKSKGSDKLHGFAEDIMKRLQDFLKLDITEEPSEGMTNGNVKPVNIFDDVHYYIRDEDQLLIYETVSVLIVCNHNFDIPKKGFLMRNLLFEPIWEKFESVFAKVSSLVATNDLSNCDNKINEERSVQIRNYCKSLSHYISLIARTSKGFSNVQTVKSINAQIIYLESFNRFVKCLTLNVNEDSLFAMQSAIRQLLHRLIVCLDETDILPLLPVAIENIFLTRLSFNAKNIQELVPLINQIVSKFKHSWMFQRDLMPFLKQMFLPLISSIFNLTADLNLGNDERQALHKSYYSFLCVLASNNILEVFTSLGKFNVLEKVLMSVVQGAVEFPDVTTQKSCFLVLKKIIDLQDSAPQLKSENGSSFKENQFLVEFMYKTVIPACFYAQLRQQDENQMTNECINCLRSIQQIRGNEEFCSYIQLQLLPQHFPNFSRSADLLHALVNNDNKLLKNTFKTFIQQFKKHELI</sequence>
<dbReference type="InterPro" id="IPR011989">
    <property type="entry name" value="ARM-like"/>
</dbReference>
<organism evidence="13 14">
    <name type="scientific">Leptotrombidium deliense</name>
    <dbReference type="NCBI Taxonomy" id="299467"/>
    <lineage>
        <taxon>Eukaryota</taxon>
        <taxon>Metazoa</taxon>
        <taxon>Ecdysozoa</taxon>
        <taxon>Arthropoda</taxon>
        <taxon>Chelicerata</taxon>
        <taxon>Arachnida</taxon>
        <taxon>Acari</taxon>
        <taxon>Acariformes</taxon>
        <taxon>Trombidiformes</taxon>
        <taxon>Prostigmata</taxon>
        <taxon>Anystina</taxon>
        <taxon>Parasitengona</taxon>
        <taxon>Trombiculoidea</taxon>
        <taxon>Trombiculidae</taxon>
        <taxon>Leptotrombidium</taxon>
    </lineage>
</organism>
<dbReference type="EMBL" id="NCKV01002019">
    <property type="protein sequence ID" value="RWS27432.1"/>
    <property type="molecule type" value="Genomic_DNA"/>
</dbReference>
<comment type="function">
    <text evidence="10">tRNA nucleus export receptor which facilitates tRNA translocation across the nuclear pore complex.</text>
</comment>
<feature type="domain" description="Exportin-1/Importin-beta-like" evidence="11">
    <location>
        <begin position="104"/>
        <end position="264"/>
    </location>
</feature>
<dbReference type="GO" id="GO:0071528">
    <property type="term" value="P:tRNA re-export from nucleus"/>
    <property type="evidence" value="ECO:0007669"/>
    <property type="project" value="UniProtKB-UniRule"/>
</dbReference>
<reference evidence="13 14" key="1">
    <citation type="journal article" date="2018" name="Gigascience">
        <title>Genomes of trombidid mites reveal novel predicted allergens and laterally-transferred genes associated with secondary metabolism.</title>
        <authorList>
            <person name="Dong X."/>
            <person name="Chaisiri K."/>
            <person name="Xia D."/>
            <person name="Armstrong S.D."/>
            <person name="Fang Y."/>
            <person name="Donnelly M.J."/>
            <person name="Kadowaki T."/>
            <person name="McGarry J.W."/>
            <person name="Darby A.C."/>
            <person name="Makepeace B.L."/>
        </authorList>
    </citation>
    <scope>NUCLEOTIDE SEQUENCE [LARGE SCALE GENOMIC DNA]</scope>
    <source>
        <strain evidence="13">UoL-UT</strain>
    </source>
</reference>
<dbReference type="GO" id="GO:0005737">
    <property type="term" value="C:cytoplasm"/>
    <property type="evidence" value="ECO:0007669"/>
    <property type="project" value="UniProtKB-SubCell"/>
</dbReference>
<proteinExistence type="inferred from homology"/>
<comment type="subcellular location">
    <subcellularLocation>
        <location evidence="1 10">Cytoplasm</location>
    </subcellularLocation>
    <subcellularLocation>
        <location evidence="10">Nucleus</location>
    </subcellularLocation>
    <text evidence="10">Shuttles between the nucleus and the cytoplasm.</text>
</comment>
<feature type="domain" description="Exportin-T C-terminal" evidence="12">
    <location>
        <begin position="372"/>
        <end position="1036"/>
    </location>
</feature>
<keyword evidence="6 10" id="KW-0694">RNA-binding</keyword>
<dbReference type="GO" id="GO:0016363">
    <property type="term" value="C:nuclear matrix"/>
    <property type="evidence" value="ECO:0007669"/>
    <property type="project" value="TreeGrafter"/>
</dbReference>
<dbReference type="Proteomes" id="UP000288716">
    <property type="component" value="Unassembled WGS sequence"/>
</dbReference>
<dbReference type="OrthoDB" id="26399at2759"/>
<keyword evidence="14" id="KW-1185">Reference proteome</keyword>
<keyword evidence="7 10" id="KW-0539">Nucleus</keyword>
<dbReference type="PANTHER" id="PTHR15952:SF11">
    <property type="entry name" value="EXPORTIN-T"/>
    <property type="match status" value="1"/>
</dbReference>
<evidence type="ECO:0000256" key="1">
    <source>
        <dbReference type="ARBA" id="ARBA00004496"/>
    </source>
</evidence>
<evidence type="ECO:0000313" key="14">
    <source>
        <dbReference type="Proteomes" id="UP000288716"/>
    </source>
</evidence>
<evidence type="ECO:0000256" key="2">
    <source>
        <dbReference type="ARBA" id="ARBA00018928"/>
    </source>
</evidence>
<dbReference type="InterPro" id="IPR013598">
    <property type="entry name" value="Exportin-1/Importin-b-like"/>
</dbReference>
<dbReference type="GO" id="GO:0005643">
    <property type="term" value="C:nuclear pore"/>
    <property type="evidence" value="ECO:0007669"/>
    <property type="project" value="TreeGrafter"/>
</dbReference>
<dbReference type="AlphaFoldDB" id="A0A443SIW9"/>
<keyword evidence="5 10" id="KW-0820">tRNA-binding</keyword>
<evidence type="ECO:0000256" key="7">
    <source>
        <dbReference type="ARBA" id="ARBA00023242"/>
    </source>
</evidence>
<dbReference type="Pfam" id="PF08389">
    <property type="entry name" value="Xpo1"/>
    <property type="match status" value="1"/>
</dbReference>
<name>A0A443SIW9_9ACAR</name>
<keyword evidence="4 10" id="KW-0963">Cytoplasm</keyword>
<evidence type="ECO:0000256" key="3">
    <source>
        <dbReference type="ARBA" id="ARBA00022448"/>
    </source>
</evidence>
<dbReference type="PANTHER" id="PTHR15952">
    <property type="entry name" value="EXPORTIN-T/LOS1"/>
    <property type="match status" value="1"/>
</dbReference>
<dbReference type="InterPro" id="IPR045546">
    <property type="entry name" value="Exportin-T_C"/>
</dbReference>
<evidence type="ECO:0000256" key="4">
    <source>
        <dbReference type="ARBA" id="ARBA00022490"/>
    </source>
</evidence>
<dbReference type="GO" id="GO:0000049">
    <property type="term" value="F:tRNA binding"/>
    <property type="evidence" value="ECO:0007669"/>
    <property type="project" value="UniProtKB-UniRule"/>
</dbReference>
<dbReference type="GO" id="GO:0031267">
    <property type="term" value="F:small GTPase binding"/>
    <property type="evidence" value="ECO:0007669"/>
    <property type="project" value="InterPro"/>
</dbReference>
<keyword evidence="3 10" id="KW-0813">Transport</keyword>
<comment type="caution">
    <text evidence="13">The sequence shown here is derived from an EMBL/GenBank/DDBJ whole genome shotgun (WGS) entry which is preliminary data.</text>
</comment>
<evidence type="ECO:0000256" key="6">
    <source>
        <dbReference type="ARBA" id="ARBA00022884"/>
    </source>
</evidence>
<comment type="similarity">
    <text evidence="10">Belongs to the exportin family.</text>
</comment>
<dbReference type="InterPro" id="IPR016024">
    <property type="entry name" value="ARM-type_fold"/>
</dbReference>